<name>A0A1I0RTM7_9RHOB</name>
<protein>
    <submittedName>
        <fullName evidence="1">DNA-3-methyladenine glycosylase III</fullName>
    </submittedName>
</protein>
<proteinExistence type="predicted"/>
<dbReference type="RefSeq" id="WP_089996897.1">
    <property type="nucleotide sequence ID" value="NZ_FOIZ01000002.1"/>
</dbReference>
<keyword evidence="2" id="KW-1185">Reference proteome</keyword>
<dbReference type="AlphaFoldDB" id="A0A1I0RTM7"/>
<dbReference type="OrthoDB" id="12078at2"/>
<evidence type="ECO:0000313" key="1">
    <source>
        <dbReference type="EMBL" id="SEW44775.1"/>
    </source>
</evidence>
<sequence length="226" mass="25358">MQEQTDYSNALYAARCIADHAVGEGILRANVPVRPVYHHMGAVLADSVLQAGLNYSTIVRPRVQAILEIFPHATTLNAVTQIIETQGSGKFLQWRHEEKVSRFDDLVEFLVGSRIEDTSDLSEALLDDAFRIDIREVRGIGPKTVDYMACLVGVDCIAVDRHIRGFAELAGLEEDGYDFLRDTFSFAADLLSISRREFDASIWHFQATKNSRQLFLDFDCTPSSEI</sequence>
<dbReference type="STRING" id="364200.SAMN04488515_3240"/>
<organism evidence="1 2">
    <name type="scientific">Cognatiyoonia koreensis</name>
    <dbReference type="NCBI Taxonomy" id="364200"/>
    <lineage>
        <taxon>Bacteria</taxon>
        <taxon>Pseudomonadati</taxon>
        <taxon>Pseudomonadota</taxon>
        <taxon>Alphaproteobacteria</taxon>
        <taxon>Rhodobacterales</taxon>
        <taxon>Paracoccaceae</taxon>
        <taxon>Cognatiyoonia</taxon>
    </lineage>
</organism>
<reference evidence="1 2" key="1">
    <citation type="submission" date="2016-10" db="EMBL/GenBank/DDBJ databases">
        <authorList>
            <person name="de Groot N.N."/>
        </authorList>
    </citation>
    <scope>NUCLEOTIDE SEQUENCE [LARGE SCALE GENOMIC DNA]</scope>
    <source>
        <strain evidence="1 2">DSM 17925</strain>
    </source>
</reference>
<gene>
    <name evidence="1" type="ORF">SAMN04488515_3240</name>
</gene>
<dbReference type="EMBL" id="FOIZ01000002">
    <property type="protein sequence ID" value="SEW44775.1"/>
    <property type="molecule type" value="Genomic_DNA"/>
</dbReference>
<dbReference type="Proteomes" id="UP000199167">
    <property type="component" value="Unassembled WGS sequence"/>
</dbReference>
<evidence type="ECO:0000313" key="2">
    <source>
        <dbReference type="Proteomes" id="UP000199167"/>
    </source>
</evidence>
<accession>A0A1I0RTM7</accession>